<evidence type="ECO:0000313" key="3">
    <source>
        <dbReference type="Proteomes" id="UP000272888"/>
    </source>
</evidence>
<comment type="caution">
    <text evidence="2">The sequence shown here is derived from an EMBL/GenBank/DDBJ whole genome shotgun (WGS) entry which is preliminary data.</text>
</comment>
<dbReference type="EMBL" id="RAWB01000073">
    <property type="protein sequence ID" value="RKH62806.1"/>
    <property type="molecule type" value="Genomic_DNA"/>
</dbReference>
<dbReference type="RefSeq" id="WP_208722967.1">
    <property type="nucleotide sequence ID" value="NZ_RAWB01000073.1"/>
</dbReference>
<feature type="compositionally biased region" description="Basic and acidic residues" evidence="1">
    <location>
        <begin position="22"/>
        <end position="54"/>
    </location>
</feature>
<reference evidence="3" key="1">
    <citation type="submission" date="2018-09" db="EMBL/GenBank/DDBJ databases">
        <authorList>
            <person name="Livingstone P.G."/>
            <person name="Whitworth D.E."/>
        </authorList>
    </citation>
    <scope>NUCLEOTIDE SEQUENCE [LARGE SCALE GENOMIC DNA]</scope>
    <source>
        <strain evidence="3">CA051B</strain>
    </source>
</reference>
<feature type="region of interest" description="Disordered" evidence="1">
    <location>
        <begin position="245"/>
        <end position="272"/>
    </location>
</feature>
<evidence type="ECO:0000313" key="2">
    <source>
        <dbReference type="EMBL" id="RKH62806.1"/>
    </source>
</evidence>
<gene>
    <name evidence="2" type="ORF">D7V93_09525</name>
</gene>
<evidence type="ECO:0000256" key="1">
    <source>
        <dbReference type="SAM" id="MobiDB-lite"/>
    </source>
</evidence>
<feature type="compositionally biased region" description="Basic and acidic residues" evidence="1">
    <location>
        <begin position="245"/>
        <end position="262"/>
    </location>
</feature>
<name>A0A3A8Q224_9BACT</name>
<keyword evidence="3" id="KW-1185">Reference proteome</keyword>
<feature type="region of interest" description="Disordered" evidence="1">
    <location>
        <begin position="1"/>
        <end position="114"/>
    </location>
</feature>
<organism evidence="2 3">
    <name type="scientific">Corallococcus llansteffanensis</name>
    <dbReference type="NCBI Taxonomy" id="2316731"/>
    <lineage>
        <taxon>Bacteria</taxon>
        <taxon>Pseudomonadati</taxon>
        <taxon>Myxococcota</taxon>
        <taxon>Myxococcia</taxon>
        <taxon>Myxococcales</taxon>
        <taxon>Cystobacterineae</taxon>
        <taxon>Myxococcaceae</taxon>
        <taxon>Corallococcus</taxon>
    </lineage>
</organism>
<sequence>PTPPQNNLKRPREDDAAGPEGPSKKPRLDADDFSEKGGTRTQRAYDRASTRKNGDTQLPEDSFKNMTSNMSRTRKQDNAGVLQTPLGPVTVAKGNTRDPANFIKTRKGNYDDNAVGDEYSSMIKSLVKPGDDQKGIASDLLKASRSKEVFSDLKKHGGDASKLQHHFPNIKTPAQRNAAAKLLGATHLSEEQRAGGSSKHARATLELISEGKSSFQEGFGKKQPTFGMADKADYYRKHYDVGEVKNPKKIDATAPHHKDKVEGAFSDSSDGE</sequence>
<accession>A0A3A8Q224</accession>
<dbReference type="Proteomes" id="UP000272888">
    <property type="component" value="Unassembled WGS sequence"/>
</dbReference>
<dbReference type="AlphaFoldDB" id="A0A3A8Q224"/>
<protein>
    <submittedName>
        <fullName evidence="2">Uncharacterized protein</fullName>
    </submittedName>
</protein>
<feature type="non-terminal residue" evidence="2">
    <location>
        <position position="1"/>
    </location>
</feature>
<proteinExistence type="predicted"/>